<dbReference type="EMBL" id="CP086717">
    <property type="protein sequence ID" value="WOO82963.1"/>
    <property type="molecule type" value="Genomic_DNA"/>
</dbReference>
<protein>
    <submittedName>
        <fullName evidence="2">Uncharacterized protein</fullName>
    </submittedName>
</protein>
<keyword evidence="3" id="KW-1185">Reference proteome</keyword>
<gene>
    <name evidence="2" type="ORF">LOC62_04G006442</name>
</gene>
<evidence type="ECO:0000256" key="1">
    <source>
        <dbReference type="SAM" id="MobiDB-lite"/>
    </source>
</evidence>
<sequence>MSYDLGGPGAKSASHLPQQQRPSSGHRPSRSMGSVPTRPPPPPGGVSPSSSGIPSSGISPSSSKSALAAASGATSKLAPPTQAVPKFNEIYIQATEQNDGLRWAPAEPPTDTPLAPLEALAESSSFREQLWERKTKRWHPDRPSISLRGKWRTLDELDRIVARINVSRIDSLLVKFSPPAHFRFAYKFLFMRLHVTGLRRLGIDDPLPPAAIPALANFIRSPRSHGLVEVVFDGSALSYDDVAPLAAAVKDNTTLARLCVGACNRRLYMPMRQSCQCFQPLTKMWGHDGASGHLGHIAPMLLRNRDMTAKVHKAALRSLVPARILLRAADVAADTSSELSGSAPRVTAQPYRSNGFTVKRPVRSPPRTAAVLRLPREALARILHFAADESALLTDDQVAVVLEHAADPAALSRLAREIGSGRTDTVESRQVRVEWLSKGGFTWEREVAARIRLQAPPEKAPVPVKPLAAVRPPVQARTPSQTGGGTLPRRPSQTQQPAPAPPPPPAQQPLKSALKQPSSRLI</sequence>
<evidence type="ECO:0000313" key="2">
    <source>
        <dbReference type="EMBL" id="WOO82963.1"/>
    </source>
</evidence>
<feature type="compositionally biased region" description="Pro residues" evidence="1">
    <location>
        <begin position="498"/>
        <end position="507"/>
    </location>
</feature>
<organism evidence="2 3">
    <name type="scientific">Vanrija pseudolonga</name>
    <dbReference type="NCBI Taxonomy" id="143232"/>
    <lineage>
        <taxon>Eukaryota</taxon>
        <taxon>Fungi</taxon>
        <taxon>Dikarya</taxon>
        <taxon>Basidiomycota</taxon>
        <taxon>Agaricomycotina</taxon>
        <taxon>Tremellomycetes</taxon>
        <taxon>Trichosporonales</taxon>
        <taxon>Trichosporonaceae</taxon>
        <taxon>Vanrija</taxon>
    </lineage>
</organism>
<evidence type="ECO:0000313" key="3">
    <source>
        <dbReference type="Proteomes" id="UP000827549"/>
    </source>
</evidence>
<accession>A0AAF1BS47</accession>
<dbReference type="Proteomes" id="UP000827549">
    <property type="component" value="Chromosome 4"/>
</dbReference>
<feature type="region of interest" description="Disordered" evidence="1">
    <location>
        <begin position="1"/>
        <end position="64"/>
    </location>
</feature>
<dbReference type="GeneID" id="87809665"/>
<feature type="compositionally biased region" description="Low complexity" evidence="1">
    <location>
        <begin position="465"/>
        <end position="474"/>
    </location>
</feature>
<proteinExistence type="predicted"/>
<feature type="region of interest" description="Disordered" evidence="1">
    <location>
        <begin position="463"/>
        <end position="522"/>
    </location>
</feature>
<name>A0AAF1BS47_9TREE</name>
<dbReference type="RefSeq" id="XP_062628995.1">
    <property type="nucleotide sequence ID" value="XM_062773011.1"/>
</dbReference>
<dbReference type="AlphaFoldDB" id="A0AAF1BS47"/>
<feature type="compositionally biased region" description="Low complexity" evidence="1">
    <location>
        <begin position="46"/>
        <end position="64"/>
    </location>
</feature>
<reference evidence="2" key="1">
    <citation type="submission" date="2023-10" db="EMBL/GenBank/DDBJ databases">
        <authorList>
            <person name="Noh H."/>
        </authorList>
    </citation>
    <scope>NUCLEOTIDE SEQUENCE</scope>
    <source>
        <strain evidence="2">DUCC4014</strain>
    </source>
</reference>
<feature type="region of interest" description="Disordered" evidence="1">
    <location>
        <begin position="337"/>
        <end position="362"/>
    </location>
</feature>